<gene>
    <name evidence="6" type="ORF">GO594_01220</name>
</gene>
<dbReference type="Gene3D" id="2.60.40.3310">
    <property type="match status" value="1"/>
</dbReference>
<evidence type="ECO:0000256" key="3">
    <source>
        <dbReference type="ARBA" id="ARBA00022729"/>
    </source>
</evidence>
<dbReference type="RefSeq" id="WP_160479439.1">
    <property type="nucleotide sequence ID" value="NZ_FOJP01000001.1"/>
</dbReference>
<name>A0A1I0SPV6_9GAMM</name>
<comment type="similarity">
    <text evidence="2">Belongs to the fimbrial protein family.</text>
</comment>
<accession>A0A1I0SPV6</accession>
<dbReference type="EMBL" id="WTFN01000002">
    <property type="protein sequence ID" value="MWK54588.1"/>
    <property type="molecule type" value="Genomic_DNA"/>
</dbReference>
<comment type="subcellular location">
    <subcellularLocation>
        <location evidence="1">Fimbrium</location>
    </subcellularLocation>
</comment>
<keyword evidence="3" id="KW-0732">Signal</keyword>
<dbReference type="PROSITE" id="PS51257">
    <property type="entry name" value="PROKAR_LIPOPROTEIN"/>
    <property type="match status" value="1"/>
</dbReference>
<dbReference type="InterPro" id="IPR008966">
    <property type="entry name" value="Adhesion_dom_sf"/>
</dbReference>
<dbReference type="InterPro" id="IPR000259">
    <property type="entry name" value="Adhesion_dom_fimbrial"/>
</dbReference>
<dbReference type="PANTHER" id="PTHR33420:SF12">
    <property type="entry name" value="FIMBRIN-LIKE PROTEIN FIMI-RELATED"/>
    <property type="match status" value="1"/>
</dbReference>
<keyword evidence="4" id="KW-0281">Fimbrium</keyword>
<dbReference type="PANTHER" id="PTHR33420">
    <property type="entry name" value="FIMBRIAL SUBUNIT ELFA-RELATED"/>
    <property type="match status" value="1"/>
</dbReference>
<dbReference type="Pfam" id="PF00419">
    <property type="entry name" value="Fimbrial"/>
    <property type="match status" value="1"/>
</dbReference>
<dbReference type="STRING" id="319939.SAMN05216263_101428"/>
<protein>
    <submittedName>
        <fullName evidence="6">Fimbrial protein</fullName>
    </submittedName>
</protein>
<evidence type="ECO:0000313" key="7">
    <source>
        <dbReference type="Proteomes" id="UP000461288"/>
    </source>
</evidence>
<evidence type="ECO:0000259" key="5">
    <source>
        <dbReference type="Pfam" id="PF00419"/>
    </source>
</evidence>
<evidence type="ECO:0000256" key="4">
    <source>
        <dbReference type="ARBA" id="ARBA00023263"/>
    </source>
</evidence>
<comment type="caution">
    <text evidence="6">The sequence shown here is derived from an EMBL/GenBank/DDBJ whole genome shotgun (WGS) entry which is preliminary data.</text>
</comment>
<dbReference type="SUPFAM" id="SSF49401">
    <property type="entry name" value="Bacterial adhesins"/>
    <property type="match status" value="1"/>
</dbReference>
<dbReference type="GO" id="GO:0043709">
    <property type="term" value="P:cell adhesion involved in single-species biofilm formation"/>
    <property type="evidence" value="ECO:0007669"/>
    <property type="project" value="TreeGrafter"/>
</dbReference>
<reference evidence="6 7" key="1">
    <citation type="submission" date="2019-12" db="EMBL/GenBank/DDBJ databases">
        <title>Draft genome sequence of Pseudomonas otitidis recovered from a chicken carcass.</title>
        <authorList>
            <person name="Vieira T.R."/>
            <person name="Oliviera E.F.C."/>
            <person name="Silva N.M.V."/>
            <person name="Sambrano G.E."/>
            <person name="Cibulski S.P."/>
            <person name="Cardoso M.R.I."/>
        </authorList>
    </citation>
    <scope>NUCLEOTIDE SEQUENCE [LARGE SCALE GENOMIC DNA]</scope>
    <source>
        <strain evidence="6 7">25_K</strain>
    </source>
</reference>
<feature type="domain" description="Fimbrial-type adhesion" evidence="5">
    <location>
        <begin position="190"/>
        <end position="324"/>
    </location>
</feature>
<proteinExistence type="inferred from homology"/>
<evidence type="ECO:0000256" key="2">
    <source>
        <dbReference type="ARBA" id="ARBA00006671"/>
    </source>
</evidence>
<sequence length="325" mass="34994">MKHTAFRQMAGALGLLLMSSLAWGASCSGDPPLRTFHTLPAVITQQRDAPLGTVLYDTNGWVGAGQFVNVTCRGPGTLWMTDGFRGGMVKTDYEHVYESGVPGIGIKVSWANNARNPPSSMSGGRYMVDPPRELQISATTYVPAQMWWIQLIKIGPIQSGTFKINPVRVFYHNMLTNELNFTPSQVVFNQQGCRVQNKALTVPMPTAGVQRFQGIGSTTGERLFDIPLECDPNIRISYRLDGLTSGESVLKNSTGAGMAKGVGVQILKGSGGGTPLVLGANAYHMDMGAVGGLSKIPLVARYYQLEPSVMPGSVITTATLTLFYE</sequence>
<evidence type="ECO:0000256" key="1">
    <source>
        <dbReference type="ARBA" id="ARBA00004561"/>
    </source>
</evidence>
<dbReference type="InterPro" id="IPR050263">
    <property type="entry name" value="Bact_Fimbrial_Adh_Pro"/>
</dbReference>
<dbReference type="Proteomes" id="UP000461288">
    <property type="component" value="Unassembled WGS sequence"/>
</dbReference>
<dbReference type="Gene3D" id="2.60.40.1090">
    <property type="entry name" value="Fimbrial-type adhesion domain"/>
    <property type="match status" value="1"/>
</dbReference>
<dbReference type="GO" id="GO:0009289">
    <property type="term" value="C:pilus"/>
    <property type="evidence" value="ECO:0007669"/>
    <property type="project" value="UniProtKB-SubCell"/>
</dbReference>
<evidence type="ECO:0000313" key="6">
    <source>
        <dbReference type="EMBL" id="MWK54588.1"/>
    </source>
</evidence>
<organism evidence="6 7">
    <name type="scientific">Metapseudomonas otitidis</name>
    <dbReference type="NCBI Taxonomy" id="319939"/>
    <lineage>
        <taxon>Bacteria</taxon>
        <taxon>Pseudomonadati</taxon>
        <taxon>Pseudomonadota</taxon>
        <taxon>Gammaproteobacteria</taxon>
        <taxon>Pseudomonadales</taxon>
        <taxon>Pseudomonadaceae</taxon>
        <taxon>Metapseudomonas</taxon>
    </lineage>
</organism>
<dbReference type="InterPro" id="IPR036937">
    <property type="entry name" value="Adhesion_dom_fimbrial_sf"/>
</dbReference>
<dbReference type="AlphaFoldDB" id="A0A1I0SPV6"/>